<organism evidence="1">
    <name type="scientific">marine sediment metagenome</name>
    <dbReference type="NCBI Taxonomy" id="412755"/>
    <lineage>
        <taxon>unclassified sequences</taxon>
        <taxon>metagenomes</taxon>
        <taxon>ecological metagenomes</taxon>
    </lineage>
</organism>
<reference evidence="1" key="1">
    <citation type="journal article" date="2014" name="Front. Microbiol.">
        <title>High frequency of phylogenetically diverse reductive dehalogenase-homologous genes in deep subseafloor sedimentary metagenomes.</title>
        <authorList>
            <person name="Kawai M."/>
            <person name="Futagami T."/>
            <person name="Toyoda A."/>
            <person name="Takaki Y."/>
            <person name="Nishi S."/>
            <person name="Hori S."/>
            <person name="Arai W."/>
            <person name="Tsubouchi T."/>
            <person name="Morono Y."/>
            <person name="Uchiyama I."/>
            <person name="Ito T."/>
            <person name="Fujiyama A."/>
            <person name="Inagaki F."/>
            <person name="Takami H."/>
        </authorList>
    </citation>
    <scope>NUCLEOTIDE SEQUENCE</scope>
    <source>
        <strain evidence="1">Expedition CK06-06</strain>
    </source>
</reference>
<dbReference type="EMBL" id="BARV01009025">
    <property type="protein sequence ID" value="GAI11276.1"/>
    <property type="molecule type" value="Genomic_DNA"/>
</dbReference>
<protein>
    <submittedName>
        <fullName evidence="1">Uncharacterized protein</fullName>
    </submittedName>
</protein>
<gene>
    <name evidence="1" type="ORF">S06H3_17947</name>
</gene>
<sequence>MQIDPKHTGALDVKAMLYYELPGLLGGNVNKTIELLSKGIEIDSNYSLLYVDMARSYIKKKDYENARWFLNKVSEMENPTYEADLILNDKPEALELLEEIKGK</sequence>
<dbReference type="InterPro" id="IPR011990">
    <property type="entry name" value="TPR-like_helical_dom_sf"/>
</dbReference>
<comment type="caution">
    <text evidence="1">The sequence shown here is derived from an EMBL/GenBank/DDBJ whole genome shotgun (WGS) entry which is preliminary data.</text>
</comment>
<evidence type="ECO:0000313" key="1">
    <source>
        <dbReference type="EMBL" id="GAI11276.1"/>
    </source>
</evidence>
<dbReference type="SUPFAM" id="SSF48452">
    <property type="entry name" value="TPR-like"/>
    <property type="match status" value="1"/>
</dbReference>
<proteinExistence type="predicted"/>
<accession>X1LZN0</accession>
<dbReference type="AlphaFoldDB" id="X1LZN0"/>
<dbReference type="Gene3D" id="1.25.40.10">
    <property type="entry name" value="Tetratricopeptide repeat domain"/>
    <property type="match status" value="1"/>
</dbReference>
<name>X1LZN0_9ZZZZ</name>